<dbReference type="PANTHER" id="PTHR12341:SF62">
    <property type="entry name" value="5'-3' EXORIBONUCLEASE 3-LIKE"/>
    <property type="match status" value="1"/>
</dbReference>
<feature type="domain" description="Xrn1 N-terminal" evidence="1">
    <location>
        <begin position="2"/>
        <end position="211"/>
    </location>
</feature>
<comment type="caution">
    <text evidence="2">The sequence shown here is derived from an EMBL/GenBank/DDBJ whole genome shotgun (WGS) entry which is preliminary data.</text>
</comment>
<dbReference type="EMBL" id="BDDD01001496">
    <property type="protein sequence ID" value="GAV76491.1"/>
    <property type="molecule type" value="Genomic_DNA"/>
</dbReference>
<proteinExistence type="predicted"/>
<dbReference type="GO" id="GO:0004534">
    <property type="term" value="F:5'-3' RNA exonuclease activity"/>
    <property type="evidence" value="ECO:0007669"/>
    <property type="project" value="TreeGrafter"/>
</dbReference>
<evidence type="ECO:0000313" key="2">
    <source>
        <dbReference type="EMBL" id="GAV76491.1"/>
    </source>
</evidence>
<dbReference type="InParanoid" id="A0A1Q3C8R0"/>
<sequence length="240" mass="27793">AFVSWLVIKYPNVVVKAVEEDGDPSTKNPNGLEFDNLYLDMNGIIHPCFHPDDHPSPPTTREELFNNIFECIDHLFSIVRRPTNLLYMAIDGVAPRAKMNQQRSRLFRTAKDKEIAVEEVILRRKFEMQGKQVLPKQVSSELEDSTVITPGTEFMFLLSMELKISHNTYASFESYYRFVSLFFIRLIILSDANVPGEGEHKIMTFIRLQRTWYGMLNCAICVLSDSFTAFCHPHFCMLWL</sequence>
<reference evidence="3" key="1">
    <citation type="submission" date="2016-04" db="EMBL/GenBank/DDBJ databases">
        <title>Cephalotus genome sequencing.</title>
        <authorList>
            <person name="Fukushima K."/>
            <person name="Hasebe M."/>
            <person name="Fang X."/>
        </authorList>
    </citation>
    <scope>NUCLEOTIDE SEQUENCE [LARGE SCALE GENOMIC DNA]</scope>
    <source>
        <strain evidence="3">cv. St1</strain>
    </source>
</reference>
<organism evidence="2 3">
    <name type="scientific">Cephalotus follicularis</name>
    <name type="common">Albany pitcher plant</name>
    <dbReference type="NCBI Taxonomy" id="3775"/>
    <lineage>
        <taxon>Eukaryota</taxon>
        <taxon>Viridiplantae</taxon>
        <taxon>Streptophyta</taxon>
        <taxon>Embryophyta</taxon>
        <taxon>Tracheophyta</taxon>
        <taxon>Spermatophyta</taxon>
        <taxon>Magnoliopsida</taxon>
        <taxon>eudicotyledons</taxon>
        <taxon>Gunneridae</taxon>
        <taxon>Pentapetalae</taxon>
        <taxon>rosids</taxon>
        <taxon>fabids</taxon>
        <taxon>Oxalidales</taxon>
        <taxon>Cephalotaceae</taxon>
        <taxon>Cephalotus</taxon>
    </lineage>
</organism>
<dbReference type="Proteomes" id="UP000187406">
    <property type="component" value="Unassembled WGS sequence"/>
</dbReference>
<dbReference type="OrthoDB" id="372487at2759"/>
<dbReference type="STRING" id="3775.A0A1Q3C8R0"/>
<dbReference type="PANTHER" id="PTHR12341">
    <property type="entry name" value="5'-&gt;3' EXORIBONUCLEASE"/>
    <property type="match status" value="1"/>
</dbReference>
<dbReference type="GO" id="GO:0003723">
    <property type="term" value="F:RNA binding"/>
    <property type="evidence" value="ECO:0007669"/>
    <property type="project" value="TreeGrafter"/>
</dbReference>
<name>A0A1Q3C8R0_CEPFO</name>
<gene>
    <name evidence="2" type="ORF">CFOL_v3_19965</name>
</gene>
<feature type="non-terminal residue" evidence="2">
    <location>
        <position position="1"/>
    </location>
</feature>
<dbReference type="GO" id="GO:0005634">
    <property type="term" value="C:nucleus"/>
    <property type="evidence" value="ECO:0007669"/>
    <property type="project" value="TreeGrafter"/>
</dbReference>
<dbReference type="InterPro" id="IPR004859">
    <property type="entry name" value="Xrn1_N"/>
</dbReference>
<evidence type="ECO:0000313" key="3">
    <source>
        <dbReference type="Proteomes" id="UP000187406"/>
    </source>
</evidence>
<dbReference type="InterPro" id="IPR027073">
    <property type="entry name" value="5_3_exoribonuclease"/>
</dbReference>
<dbReference type="Pfam" id="PF03159">
    <property type="entry name" value="XRN_N"/>
    <property type="match status" value="1"/>
</dbReference>
<dbReference type="Gene3D" id="3.40.50.12390">
    <property type="match status" value="2"/>
</dbReference>
<protein>
    <submittedName>
        <fullName evidence="2">XRN_N domain-containing protein</fullName>
    </submittedName>
</protein>
<dbReference type="GO" id="GO:0000956">
    <property type="term" value="P:nuclear-transcribed mRNA catabolic process"/>
    <property type="evidence" value="ECO:0007669"/>
    <property type="project" value="TreeGrafter"/>
</dbReference>
<dbReference type="AlphaFoldDB" id="A0A1Q3C8R0"/>
<accession>A0A1Q3C8R0</accession>
<dbReference type="CDD" id="cd18673">
    <property type="entry name" value="PIN_XRN1-2-like"/>
    <property type="match status" value="1"/>
</dbReference>
<evidence type="ECO:0000259" key="1">
    <source>
        <dbReference type="Pfam" id="PF03159"/>
    </source>
</evidence>
<keyword evidence="3" id="KW-1185">Reference proteome</keyword>